<dbReference type="PANTHER" id="PTHR31282">
    <property type="entry name" value="WRKY TRANSCRIPTION FACTOR 21-RELATED"/>
    <property type="match status" value="1"/>
</dbReference>
<dbReference type="EMBL" id="OZ020109">
    <property type="protein sequence ID" value="CAK9262315.1"/>
    <property type="molecule type" value="Genomic_DNA"/>
</dbReference>
<dbReference type="InterPro" id="IPR036576">
    <property type="entry name" value="WRKY_dom_sf"/>
</dbReference>
<dbReference type="Pfam" id="PF03106">
    <property type="entry name" value="WRKY"/>
    <property type="match status" value="1"/>
</dbReference>
<dbReference type="InterPro" id="IPR044810">
    <property type="entry name" value="WRKY_plant"/>
</dbReference>
<evidence type="ECO:0000256" key="5">
    <source>
        <dbReference type="ARBA" id="ARBA00023242"/>
    </source>
</evidence>
<evidence type="ECO:0000313" key="9">
    <source>
        <dbReference type="Proteomes" id="UP001497444"/>
    </source>
</evidence>
<dbReference type="Proteomes" id="UP001497444">
    <property type="component" value="Chromosome 14"/>
</dbReference>
<evidence type="ECO:0000313" key="8">
    <source>
        <dbReference type="EMBL" id="CAK9262315.1"/>
    </source>
</evidence>
<keyword evidence="9" id="KW-1185">Reference proteome</keyword>
<reference evidence="8" key="1">
    <citation type="submission" date="2024-02" db="EMBL/GenBank/DDBJ databases">
        <authorList>
            <consortium name="ELIXIR-Norway"/>
            <consortium name="Elixir Norway"/>
        </authorList>
    </citation>
    <scope>NUCLEOTIDE SEQUENCE</scope>
</reference>
<protein>
    <recommendedName>
        <fullName evidence="7">WRKY domain-containing protein</fullName>
    </recommendedName>
</protein>
<gene>
    <name evidence="8" type="ORF">CSSPJE1EN1_LOCUS7793</name>
</gene>
<accession>A0ABP0W9U2</accession>
<evidence type="ECO:0000256" key="4">
    <source>
        <dbReference type="ARBA" id="ARBA00023163"/>
    </source>
</evidence>
<keyword evidence="3" id="KW-0238">DNA-binding</keyword>
<evidence type="ECO:0000256" key="6">
    <source>
        <dbReference type="SAM" id="MobiDB-lite"/>
    </source>
</evidence>
<organism evidence="8 9">
    <name type="scientific">Sphagnum jensenii</name>
    <dbReference type="NCBI Taxonomy" id="128206"/>
    <lineage>
        <taxon>Eukaryota</taxon>
        <taxon>Viridiplantae</taxon>
        <taxon>Streptophyta</taxon>
        <taxon>Embryophyta</taxon>
        <taxon>Bryophyta</taxon>
        <taxon>Sphagnophytina</taxon>
        <taxon>Sphagnopsida</taxon>
        <taxon>Sphagnales</taxon>
        <taxon>Sphagnaceae</taxon>
        <taxon>Sphagnum</taxon>
    </lineage>
</organism>
<comment type="subcellular location">
    <subcellularLocation>
        <location evidence="1">Nucleus</location>
    </subcellularLocation>
</comment>
<dbReference type="Gene3D" id="2.20.25.80">
    <property type="entry name" value="WRKY domain"/>
    <property type="match status" value="1"/>
</dbReference>
<feature type="region of interest" description="Disordered" evidence="6">
    <location>
        <begin position="315"/>
        <end position="350"/>
    </location>
</feature>
<keyword evidence="5" id="KW-0539">Nucleus</keyword>
<feature type="compositionally biased region" description="Basic and acidic residues" evidence="6">
    <location>
        <begin position="608"/>
        <end position="617"/>
    </location>
</feature>
<evidence type="ECO:0000256" key="1">
    <source>
        <dbReference type="ARBA" id="ARBA00004123"/>
    </source>
</evidence>
<sequence>MDIGRYLSQGMKRMGGGDWESIQCVEKIQEMLSRAIRDQEDMWKILLSTSSTPSDKLGEKAGTSQFGDQLQQQLEAGCNEQQQQQQQQQTTCSKELVPGRILRALMAKIENSLDWCHLALCRLKEISTTTLQSPASATPLQQQAGATSMPRRYPNLQAAPNLKLLHAPLCARGIPTRTEDSAVLQDGAFPVSHFLRHYSRGTSPIATLADQSGLERSLSMLAPDLEPIQGQNFKGMIDPALGLMGTDDWPQLQVESAMEHIGAVAALAGQCNKLVHKPVEHQQQVCTSEAFPRSLSSNMVHLKIRADESDVSCAIKDTNNDDDTPRKISRSRSMTSKRNQSRLKRDREAAAADGDLAVREHMMVAYQRLRPGVDTKKAIPQDGHQGWKKYGKKSIQNANFCRGYYKCSVRECNAKKTVQRTDADPSLFEVTYSGTHTCSSMSKKQKRVQLPHVPPPAAATAACLAEVSDDLMALDHPDQLSKITATPDEAAAAPAACHEMKLGQETASTANASGMKDGDQREDLAGPVTPENGVSVLCLLSTATEAAAAVEDKGLAVDVTAKRFSTLPELAAGSSSRHDIAEPTNSSGADLESLEAISSDSSMPGSCCHDDQDREALGNDDQSNSVDMIHTYILSTVTSNIAGGLTLHDPEGCPDLKHHDHWQLVHNAGDQVNNFQDSLFDWPDLLMDNKLL</sequence>
<evidence type="ECO:0000256" key="3">
    <source>
        <dbReference type="ARBA" id="ARBA00023125"/>
    </source>
</evidence>
<proteinExistence type="predicted"/>
<keyword evidence="2" id="KW-0805">Transcription regulation</keyword>
<feature type="domain" description="WRKY" evidence="7">
    <location>
        <begin position="387"/>
        <end position="441"/>
    </location>
</feature>
<evidence type="ECO:0000259" key="7">
    <source>
        <dbReference type="PROSITE" id="PS50811"/>
    </source>
</evidence>
<dbReference type="PROSITE" id="PS50811">
    <property type="entry name" value="WRKY"/>
    <property type="match status" value="1"/>
</dbReference>
<dbReference type="InterPro" id="IPR003657">
    <property type="entry name" value="WRKY_dom"/>
</dbReference>
<dbReference type="SUPFAM" id="SSF118290">
    <property type="entry name" value="WRKY DNA-binding domain"/>
    <property type="match status" value="1"/>
</dbReference>
<evidence type="ECO:0000256" key="2">
    <source>
        <dbReference type="ARBA" id="ARBA00023015"/>
    </source>
</evidence>
<feature type="region of interest" description="Disordered" evidence="6">
    <location>
        <begin position="570"/>
        <end position="622"/>
    </location>
</feature>
<name>A0ABP0W9U2_9BRYO</name>
<dbReference type="SMART" id="SM00774">
    <property type="entry name" value="WRKY"/>
    <property type="match status" value="1"/>
</dbReference>
<keyword evidence="4" id="KW-0804">Transcription</keyword>